<dbReference type="EMBL" id="QFNK01000022">
    <property type="protein sequence ID" value="PZO88285.1"/>
    <property type="molecule type" value="Genomic_DNA"/>
</dbReference>
<dbReference type="Gene3D" id="1.20.58.1000">
    <property type="entry name" value="Metal-sensitive repressor, helix protomer"/>
    <property type="match status" value="1"/>
</dbReference>
<dbReference type="PANTHER" id="PTHR33677:SF3">
    <property type="entry name" value="COPPER-SENSING TRANSCRIPTIONAL REPRESSOR RICR"/>
    <property type="match status" value="1"/>
</dbReference>
<dbReference type="PROSITE" id="PS50222">
    <property type="entry name" value="EF_HAND_2"/>
    <property type="match status" value="1"/>
</dbReference>
<accession>A0A2W5BYY9</accession>
<dbReference type="GO" id="GO:0005509">
    <property type="term" value="F:calcium ion binding"/>
    <property type="evidence" value="ECO:0007669"/>
    <property type="project" value="InterPro"/>
</dbReference>
<dbReference type="Proteomes" id="UP000249557">
    <property type="component" value="Unassembled WGS sequence"/>
</dbReference>
<dbReference type="InterPro" id="IPR003735">
    <property type="entry name" value="Metal_Tscrpt_repr"/>
</dbReference>
<dbReference type="InterPro" id="IPR002048">
    <property type="entry name" value="EF_hand_dom"/>
</dbReference>
<evidence type="ECO:0000313" key="4">
    <source>
        <dbReference type="Proteomes" id="UP000249557"/>
    </source>
</evidence>
<feature type="domain" description="EF-hand" evidence="2">
    <location>
        <begin position="82"/>
        <end position="96"/>
    </location>
</feature>
<organism evidence="3 4">
    <name type="scientific">Micavibrio aeruginosavorus</name>
    <dbReference type="NCBI Taxonomy" id="349221"/>
    <lineage>
        <taxon>Bacteria</taxon>
        <taxon>Pseudomonadati</taxon>
        <taxon>Bdellovibrionota</taxon>
        <taxon>Bdellovibrionia</taxon>
        <taxon>Bdellovibrionales</taxon>
        <taxon>Pseudobdellovibrionaceae</taxon>
        <taxon>Micavibrio</taxon>
    </lineage>
</organism>
<evidence type="ECO:0000313" key="3">
    <source>
        <dbReference type="EMBL" id="PZO88285.1"/>
    </source>
</evidence>
<dbReference type="InterPro" id="IPR038390">
    <property type="entry name" value="Metal_Tscrpt_repr_sf"/>
</dbReference>
<dbReference type="AlphaFoldDB" id="A0A2W5BYY9"/>
<evidence type="ECO:0000256" key="1">
    <source>
        <dbReference type="ARBA" id="ARBA00005260"/>
    </source>
</evidence>
<dbReference type="GO" id="GO:0045892">
    <property type="term" value="P:negative regulation of DNA-templated transcription"/>
    <property type="evidence" value="ECO:0007669"/>
    <property type="project" value="UniProtKB-ARBA"/>
</dbReference>
<dbReference type="GO" id="GO:0003677">
    <property type="term" value="F:DNA binding"/>
    <property type="evidence" value="ECO:0007669"/>
    <property type="project" value="InterPro"/>
</dbReference>
<evidence type="ECO:0000259" key="2">
    <source>
        <dbReference type="PROSITE" id="PS50222"/>
    </source>
</evidence>
<dbReference type="CDD" id="cd10148">
    <property type="entry name" value="CsoR-like_DUF156"/>
    <property type="match status" value="1"/>
</dbReference>
<sequence length="96" mass="10668">MAHTEIEPPSHTADLARVNRLGGQITGVKKMIEEQRHCPDILTQLRAIRSAVKGLEASILERHLAHCVAQAITSGDEQGAAKKIEELKEIFKRYDV</sequence>
<name>A0A2W5BYY9_9BACT</name>
<reference evidence="3 4" key="1">
    <citation type="submission" date="2017-08" db="EMBL/GenBank/DDBJ databases">
        <title>Infants hospitalized years apart are colonized by the same room-sourced microbial strains.</title>
        <authorList>
            <person name="Brooks B."/>
            <person name="Olm M.R."/>
            <person name="Firek B.A."/>
            <person name="Baker R."/>
            <person name="Thomas B.C."/>
            <person name="Morowitz M.J."/>
            <person name="Banfield J.F."/>
        </authorList>
    </citation>
    <scope>NUCLEOTIDE SEQUENCE [LARGE SCALE GENOMIC DNA]</scope>
    <source>
        <strain evidence="3">S2_018_000_R2_104</strain>
    </source>
</reference>
<gene>
    <name evidence="3" type="ORF">DI626_02095</name>
</gene>
<proteinExistence type="inferred from homology"/>
<comment type="caution">
    <text evidence="3">The sequence shown here is derived from an EMBL/GenBank/DDBJ whole genome shotgun (WGS) entry which is preliminary data.</text>
</comment>
<dbReference type="PANTHER" id="PTHR33677">
    <property type="entry name" value="TRANSCRIPTIONAL REPRESSOR FRMR-RELATED"/>
    <property type="match status" value="1"/>
</dbReference>
<comment type="similarity">
    <text evidence="1">Belongs to the FrmR/RcnR family.</text>
</comment>
<protein>
    <recommendedName>
        <fullName evidence="2">EF-hand domain-containing protein</fullName>
    </recommendedName>
</protein>
<dbReference type="Pfam" id="PF02583">
    <property type="entry name" value="Trns_repr_metal"/>
    <property type="match status" value="1"/>
</dbReference>